<dbReference type="AlphaFoldDB" id="A0A5J4YL76"/>
<feature type="region of interest" description="Disordered" evidence="1">
    <location>
        <begin position="506"/>
        <end position="530"/>
    </location>
</feature>
<dbReference type="EMBL" id="VRMN01000010">
    <property type="protein sequence ID" value="KAA8492176.1"/>
    <property type="molecule type" value="Genomic_DNA"/>
</dbReference>
<accession>A0A5J4YL76</accession>
<organism evidence="2 3">
    <name type="scientific">Porphyridium purpureum</name>
    <name type="common">Red alga</name>
    <name type="synonym">Porphyridium cruentum</name>
    <dbReference type="NCBI Taxonomy" id="35688"/>
    <lineage>
        <taxon>Eukaryota</taxon>
        <taxon>Rhodophyta</taxon>
        <taxon>Bangiophyceae</taxon>
        <taxon>Porphyridiales</taxon>
        <taxon>Porphyridiaceae</taxon>
        <taxon>Porphyridium</taxon>
    </lineage>
</organism>
<sequence>MAFKSARAWARALVDWREACPGRLGARNSRRSFSTCSSSGAWWHLGERPWYVEGKERDWRLRWRTEASYVFHVIRRLQTSYKGPPKDDLMNPEPCTFVDDRPPIDKWHKYTGAEVPAVEGAVKWPHVSTDGQVAGSPDALIGPFYAIRKGKDKFRGVVLSKEEHTELMQDVKLSYGRRFRTLPEAMAFCLQHSLNSSHRFFAFRHGCKGARGLARSKKVFVQVLPRVSSRHIEKMEFSNMTQALVFCEQAGTSDTEWETLEGSIRFLGKNQFHDVDTLSLISKFMIRNAERDLPPTCPIQEKKIRPFGFLNAVKWPHKRLDEADETDSSTDPKGPFFVVQLGREKFRGIVLKATEYVNLIRAVRASSGSKEPRFSVALVKCMNPVRTPTKRGDHSWYIFLAFRYGLDGARGILRTRKAFKTVILRVEARGLEKAEFDNMTQALLFCEQAGTLNTDWQTLRSAVCFLEKNPEVDTPTMIQKYVIKNTEIAIPSGPAPLKMKGKARKFDRKKAIRKKNEALQRESSKVALST</sequence>
<gene>
    <name evidence="2" type="ORF">FVE85_3614</name>
</gene>
<feature type="compositionally biased region" description="Basic and acidic residues" evidence="1">
    <location>
        <begin position="514"/>
        <end position="524"/>
    </location>
</feature>
<proteinExistence type="predicted"/>
<reference evidence="3" key="1">
    <citation type="journal article" date="2019" name="Nat. Commun.">
        <title>Expansion of phycobilisome linker gene families in mesophilic red algae.</title>
        <authorList>
            <person name="Lee J."/>
            <person name="Kim D."/>
            <person name="Bhattacharya D."/>
            <person name="Yoon H.S."/>
        </authorList>
    </citation>
    <scope>NUCLEOTIDE SEQUENCE [LARGE SCALE GENOMIC DNA]</scope>
    <source>
        <strain evidence="3">CCMP 1328</strain>
    </source>
</reference>
<evidence type="ECO:0000256" key="1">
    <source>
        <dbReference type="SAM" id="MobiDB-lite"/>
    </source>
</evidence>
<comment type="caution">
    <text evidence="2">The sequence shown here is derived from an EMBL/GenBank/DDBJ whole genome shotgun (WGS) entry which is preliminary data.</text>
</comment>
<dbReference type="Proteomes" id="UP000324585">
    <property type="component" value="Unassembled WGS sequence"/>
</dbReference>
<protein>
    <submittedName>
        <fullName evidence="2">Uncharacterized protein</fullName>
    </submittedName>
</protein>
<evidence type="ECO:0000313" key="3">
    <source>
        <dbReference type="Proteomes" id="UP000324585"/>
    </source>
</evidence>
<name>A0A5J4YL76_PORPP</name>
<keyword evidence="3" id="KW-1185">Reference proteome</keyword>
<evidence type="ECO:0000313" key="2">
    <source>
        <dbReference type="EMBL" id="KAA8492176.1"/>
    </source>
</evidence>